<dbReference type="KEGG" id="vcn:VOLCADRAFT_88931"/>
<dbReference type="GeneID" id="9624958"/>
<evidence type="ECO:0000313" key="2">
    <source>
        <dbReference type="Proteomes" id="UP000001058"/>
    </source>
</evidence>
<dbReference type="InParanoid" id="D8TQC3"/>
<dbReference type="EMBL" id="GL378331">
    <property type="protein sequence ID" value="EFJ50380.1"/>
    <property type="molecule type" value="Genomic_DNA"/>
</dbReference>
<dbReference type="Proteomes" id="UP000001058">
    <property type="component" value="Unassembled WGS sequence"/>
</dbReference>
<dbReference type="RefSeq" id="XP_002948505.1">
    <property type="nucleotide sequence ID" value="XM_002948459.1"/>
</dbReference>
<evidence type="ECO:0000313" key="1">
    <source>
        <dbReference type="EMBL" id="EFJ50380.1"/>
    </source>
</evidence>
<organism evidence="2">
    <name type="scientific">Volvox carteri f. nagariensis</name>
    <dbReference type="NCBI Taxonomy" id="3068"/>
    <lineage>
        <taxon>Eukaryota</taxon>
        <taxon>Viridiplantae</taxon>
        <taxon>Chlorophyta</taxon>
        <taxon>core chlorophytes</taxon>
        <taxon>Chlorophyceae</taxon>
        <taxon>CS clade</taxon>
        <taxon>Chlamydomonadales</taxon>
        <taxon>Volvocaceae</taxon>
        <taxon>Volvox</taxon>
    </lineage>
</organism>
<accession>D8TQC3</accession>
<proteinExistence type="predicted"/>
<keyword evidence="2" id="KW-1185">Reference proteome</keyword>
<dbReference type="AlphaFoldDB" id="D8TQC3"/>
<reference evidence="1 2" key="1">
    <citation type="journal article" date="2010" name="Science">
        <title>Genomic analysis of organismal complexity in the multicellular green alga Volvox carteri.</title>
        <authorList>
            <person name="Prochnik S.E."/>
            <person name="Umen J."/>
            <person name="Nedelcu A.M."/>
            <person name="Hallmann A."/>
            <person name="Miller S.M."/>
            <person name="Nishii I."/>
            <person name="Ferris P."/>
            <person name="Kuo A."/>
            <person name="Mitros T."/>
            <person name="Fritz-Laylin L.K."/>
            <person name="Hellsten U."/>
            <person name="Chapman J."/>
            <person name="Simakov O."/>
            <person name="Rensing S.A."/>
            <person name="Terry A."/>
            <person name="Pangilinan J."/>
            <person name="Kapitonov V."/>
            <person name="Jurka J."/>
            <person name="Salamov A."/>
            <person name="Shapiro H."/>
            <person name="Schmutz J."/>
            <person name="Grimwood J."/>
            <person name="Lindquist E."/>
            <person name="Lucas S."/>
            <person name="Grigoriev I.V."/>
            <person name="Schmitt R."/>
            <person name="Kirk D."/>
            <person name="Rokhsar D.S."/>
        </authorList>
    </citation>
    <scope>NUCLEOTIDE SEQUENCE [LARGE SCALE GENOMIC DNA]</scope>
    <source>
        <strain evidence="2">f. Nagariensis / Eve</strain>
    </source>
</reference>
<gene>
    <name evidence="1" type="ORF">VOLCADRAFT_88931</name>
</gene>
<protein>
    <submittedName>
        <fullName evidence="1">Uncharacterized protein</fullName>
    </submittedName>
</protein>
<name>D8TQC3_VOLCA</name>
<sequence>MIRVQGEVLSLVKMVSNLWECIISRTVTWGAPEKDLPCTYGKCPSGPIGVLCRHEATEWVAQASTDLETAERCPAHVPSTVGRITIKNFAIKLHGYITRILHG</sequence>